<feature type="short sequence motif" description="'KMSKS' region" evidence="9">
    <location>
        <begin position="298"/>
        <end position="302"/>
    </location>
</feature>
<comment type="catalytic activity">
    <reaction evidence="9">
        <text>tRNA(Cys) + L-cysteine + ATP = L-cysteinyl-tRNA(Cys) + AMP + diphosphate</text>
        <dbReference type="Rhea" id="RHEA:17773"/>
        <dbReference type="Rhea" id="RHEA-COMP:9661"/>
        <dbReference type="Rhea" id="RHEA-COMP:9679"/>
        <dbReference type="ChEBI" id="CHEBI:30616"/>
        <dbReference type="ChEBI" id="CHEBI:33019"/>
        <dbReference type="ChEBI" id="CHEBI:35235"/>
        <dbReference type="ChEBI" id="CHEBI:78442"/>
        <dbReference type="ChEBI" id="CHEBI:78517"/>
        <dbReference type="ChEBI" id="CHEBI:456215"/>
        <dbReference type="EC" id="6.1.1.16"/>
    </reaction>
</comment>
<organism evidence="13 14">
    <name type="scientific">Candidatus Kaiserbacteria bacterium CG10_big_fil_rev_8_21_14_0_10_43_70</name>
    <dbReference type="NCBI Taxonomy" id="1974605"/>
    <lineage>
        <taxon>Bacteria</taxon>
        <taxon>Candidatus Kaiseribacteriota</taxon>
    </lineage>
</organism>
<evidence type="ECO:0000256" key="6">
    <source>
        <dbReference type="ARBA" id="ARBA00022840"/>
    </source>
</evidence>
<keyword evidence="6 9" id="KW-0067">ATP-binding</keyword>
<protein>
    <recommendedName>
        <fullName evidence="9">Cysteine--tRNA ligase</fullName>
        <ecNumber evidence="9">6.1.1.16</ecNumber>
    </recommendedName>
    <alternativeName>
        <fullName evidence="9">Cysteinyl-tRNA synthetase</fullName>
        <shortName evidence="9">CysRS</shortName>
    </alternativeName>
</protein>
<comment type="cofactor">
    <cofactor evidence="9">
        <name>Zn(2+)</name>
        <dbReference type="ChEBI" id="CHEBI:29105"/>
    </cofactor>
    <text evidence="9">Binds 1 zinc ion per subunit.</text>
</comment>
<dbReference type="SUPFAM" id="SSF47323">
    <property type="entry name" value="Anticodon-binding domain of a subclass of class I aminoacyl-tRNA synthetases"/>
    <property type="match status" value="1"/>
</dbReference>
<dbReference type="GO" id="GO:0006423">
    <property type="term" value="P:cysteinyl-tRNA aminoacylation"/>
    <property type="evidence" value="ECO:0007669"/>
    <property type="project" value="UniProtKB-UniRule"/>
</dbReference>
<keyword evidence="5 9" id="KW-0862">Zinc</keyword>
<sequence length="488" mass="55771">MFNFFKRRAPITKKKPDAPIYLTNTLSGKKEEFAPPQIGPVKMYNCGPTVYDTQHIGNLSAFVFANLLRNMLEYNGLEVKQVINITDVGHLTSDSDEGEDKMKSALKREGKEATLENMDALAQKYTDIFWKDLEKLNIDTAKIEFPRASKYIDAQIAFIQTLHDKGYTYQIKDGVYFDTSLLKNYGELGNIDVEKQKEGARTTVNKEKRHPSDFALWKFSKGIGWESPWGNGFPGWHIECSAMIRSTLGEQIDIHTGGIEHIGVHHNNEIAQSESATGKKPLSRFWLHRAHIQLDGQKMAKSEGSVVYLSDIIEKEYSPLTFRYWLLQGHYRTPMNFTWDALDAASTALTRLWNIRAKLPRETNEEPDITWQKQFREKINDDVDTAGALAVLWDMTKDDTLEPGVFLATLLDFDKVFMIGLGDMHESPKPESLEVEDLPKEIQKLLENREKARKNKEWEKADALRSEIKSLGYEIVDTDNGVKITKIT</sequence>
<dbReference type="EC" id="6.1.1.16" evidence="9"/>
<comment type="similarity">
    <text evidence="9">Belongs to the class-I aminoacyl-tRNA synthetase family.</text>
</comment>
<dbReference type="InterPro" id="IPR014729">
    <property type="entry name" value="Rossmann-like_a/b/a_fold"/>
</dbReference>
<dbReference type="InterPro" id="IPR056411">
    <property type="entry name" value="CysS_C"/>
</dbReference>
<gene>
    <name evidence="9" type="primary">cysS</name>
    <name evidence="13" type="ORF">COU13_01480</name>
</gene>
<dbReference type="AlphaFoldDB" id="A0A2H0UIW5"/>
<dbReference type="InterPro" id="IPR032678">
    <property type="entry name" value="tRNA-synt_1_cat_dom"/>
</dbReference>
<feature type="coiled-coil region" evidence="10">
    <location>
        <begin position="435"/>
        <end position="462"/>
    </location>
</feature>
<evidence type="ECO:0000256" key="8">
    <source>
        <dbReference type="ARBA" id="ARBA00023146"/>
    </source>
</evidence>
<evidence type="ECO:0000256" key="4">
    <source>
        <dbReference type="ARBA" id="ARBA00022741"/>
    </source>
</evidence>
<comment type="subcellular location">
    <subcellularLocation>
        <location evidence="9">Cytoplasm</location>
    </subcellularLocation>
</comment>
<dbReference type="Pfam" id="PF01406">
    <property type="entry name" value="tRNA-synt_1e"/>
    <property type="match status" value="1"/>
</dbReference>
<reference evidence="14" key="1">
    <citation type="submission" date="2017-09" db="EMBL/GenBank/DDBJ databases">
        <title>Depth-based differentiation of microbial function through sediment-hosted aquifers and enrichment of novel symbionts in the deep terrestrial subsurface.</title>
        <authorList>
            <person name="Probst A.J."/>
            <person name="Ladd B."/>
            <person name="Jarett J.K."/>
            <person name="Geller-Mcgrath D.E."/>
            <person name="Sieber C.M.K."/>
            <person name="Emerson J.B."/>
            <person name="Anantharaman K."/>
            <person name="Thomas B.C."/>
            <person name="Malmstrom R."/>
            <person name="Stieglmeier M."/>
            <person name="Klingl A."/>
            <person name="Woyke T."/>
            <person name="Ryan C.M."/>
            <person name="Banfield J.F."/>
        </authorList>
    </citation>
    <scope>NUCLEOTIDE SEQUENCE [LARGE SCALE GENOMIC DNA]</scope>
</reference>
<dbReference type="GO" id="GO:0005829">
    <property type="term" value="C:cytosol"/>
    <property type="evidence" value="ECO:0007669"/>
    <property type="project" value="TreeGrafter"/>
</dbReference>
<evidence type="ECO:0000313" key="14">
    <source>
        <dbReference type="Proteomes" id="UP000230706"/>
    </source>
</evidence>
<evidence type="ECO:0000259" key="12">
    <source>
        <dbReference type="Pfam" id="PF23493"/>
    </source>
</evidence>
<evidence type="ECO:0000256" key="5">
    <source>
        <dbReference type="ARBA" id="ARBA00022833"/>
    </source>
</evidence>
<keyword evidence="7 9" id="KW-0648">Protein biosynthesis</keyword>
<keyword evidence="10" id="KW-0175">Coiled coil</keyword>
<evidence type="ECO:0000256" key="1">
    <source>
        <dbReference type="ARBA" id="ARBA00011245"/>
    </source>
</evidence>
<dbReference type="EMBL" id="PFBF01000032">
    <property type="protein sequence ID" value="PIR86343.1"/>
    <property type="molecule type" value="Genomic_DNA"/>
</dbReference>
<keyword evidence="3 9" id="KW-0479">Metal-binding</keyword>
<dbReference type="HAMAP" id="MF_00041">
    <property type="entry name" value="Cys_tRNA_synth"/>
    <property type="match status" value="1"/>
</dbReference>
<dbReference type="InterPro" id="IPR009080">
    <property type="entry name" value="tRNAsynth_Ia_anticodon-bd"/>
</dbReference>
<accession>A0A2H0UIW5</accession>
<feature type="binding site" evidence="9">
    <location>
        <position position="240"/>
    </location>
    <ligand>
        <name>Zn(2+)</name>
        <dbReference type="ChEBI" id="CHEBI:29105"/>
    </ligand>
</feature>
<dbReference type="Gene3D" id="3.40.50.620">
    <property type="entry name" value="HUPs"/>
    <property type="match status" value="1"/>
</dbReference>
<feature type="binding site" evidence="9">
    <location>
        <position position="301"/>
    </location>
    <ligand>
        <name>ATP</name>
        <dbReference type="ChEBI" id="CHEBI:30616"/>
    </ligand>
</feature>
<feature type="binding site" evidence="9">
    <location>
        <position position="46"/>
    </location>
    <ligand>
        <name>Zn(2+)</name>
        <dbReference type="ChEBI" id="CHEBI:29105"/>
    </ligand>
</feature>
<keyword evidence="9" id="KW-0963">Cytoplasm</keyword>
<dbReference type="Gene3D" id="1.20.120.1910">
    <property type="entry name" value="Cysteine-tRNA ligase, C-terminal anti-codon recognition domain"/>
    <property type="match status" value="1"/>
</dbReference>
<dbReference type="PANTHER" id="PTHR10890">
    <property type="entry name" value="CYSTEINYL-TRNA SYNTHETASE"/>
    <property type="match status" value="1"/>
</dbReference>
<dbReference type="NCBIfam" id="TIGR00435">
    <property type="entry name" value="cysS"/>
    <property type="match status" value="1"/>
</dbReference>
<dbReference type="GO" id="GO:0004817">
    <property type="term" value="F:cysteine-tRNA ligase activity"/>
    <property type="evidence" value="ECO:0007669"/>
    <property type="project" value="UniProtKB-UniRule"/>
</dbReference>
<keyword evidence="8 9" id="KW-0030">Aminoacyl-tRNA synthetase</keyword>
<evidence type="ECO:0000259" key="11">
    <source>
        <dbReference type="Pfam" id="PF01406"/>
    </source>
</evidence>
<evidence type="ECO:0000256" key="7">
    <source>
        <dbReference type="ARBA" id="ARBA00022917"/>
    </source>
</evidence>
<dbReference type="GO" id="GO:0005524">
    <property type="term" value="F:ATP binding"/>
    <property type="evidence" value="ECO:0007669"/>
    <property type="project" value="UniProtKB-UniRule"/>
</dbReference>
<dbReference type="GO" id="GO:0008270">
    <property type="term" value="F:zinc ion binding"/>
    <property type="evidence" value="ECO:0007669"/>
    <property type="project" value="UniProtKB-UniRule"/>
</dbReference>
<keyword evidence="2 9" id="KW-0436">Ligase</keyword>
<name>A0A2H0UIW5_9BACT</name>
<keyword evidence="4 9" id="KW-0547">Nucleotide-binding</keyword>
<feature type="binding site" evidence="9">
    <location>
        <position position="269"/>
    </location>
    <ligand>
        <name>Zn(2+)</name>
        <dbReference type="ChEBI" id="CHEBI:29105"/>
    </ligand>
</feature>
<dbReference type="SUPFAM" id="SSF52374">
    <property type="entry name" value="Nucleotidylyl transferase"/>
    <property type="match status" value="1"/>
</dbReference>
<evidence type="ECO:0000256" key="10">
    <source>
        <dbReference type="SAM" id="Coils"/>
    </source>
</evidence>
<evidence type="ECO:0000313" key="13">
    <source>
        <dbReference type="EMBL" id="PIR86343.1"/>
    </source>
</evidence>
<comment type="subunit">
    <text evidence="1 9">Monomer.</text>
</comment>
<feature type="binding site" evidence="9">
    <location>
        <position position="265"/>
    </location>
    <ligand>
        <name>Zn(2+)</name>
        <dbReference type="ChEBI" id="CHEBI:29105"/>
    </ligand>
</feature>
<evidence type="ECO:0000256" key="9">
    <source>
        <dbReference type="HAMAP-Rule" id="MF_00041"/>
    </source>
</evidence>
<dbReference type="InterPro" id="IPR024909">
    <property type="entry name" value="Cys-tRNA/MSH_ligase"/>
</dbReference>
<feature type="domain" description="tRNA synthetases class I catalytic" evidence="11">
    <location>
        <begin position="39"/>
        <end position="345"/>
    </location>
</feature>
<feature type="short sequence motif" description="'HIGH' region" evidence="9">
    <location>
        <begin position="48"/>
        <end position="58"/>
    </location>
</feature>
<dbReference type="InterPro" id="IPR015803">
    <property type="entry name" value="Cys-tRNA-ligase"/>
</dbReference>
<dbReference type="Pfam" id="PF23493">
    <property type="entry name" value="CysS_C"/>
    <property type="match status" value="1"/>
</dbReference>
<dbReference type="PANTHER" id="PTHR10890:SF3">
    <property type="entry name" value="CYSTEINE--TRNA LIGASE, CYTOPLASMIC"/>
    <property type="match status" value="1"/>
</dbReference>
<feature type="domain" description="Cysteinyl-tRNA ligase anticodon binding" evidence="12">
    <location>
        <begin position="437"/>
        <end position="478"/>
    </location>
</feature>
<evidence type="ECO:0000256" key="2">
    <source>
        <dbReference type="ARBA" id="ARBA00022598"/>
    </source>
</evidence>
<proteinExistence type="inferred from homology"/>
<evidence type="ECO:0000256" key="3">
    <source>
        <dbReference type="ARBA" id="ARBA00022723"/>
    </source>
</evidence>
<comment type="caution">
    <text evidence="13">The sequence shown here is derived from an EMBL/GenBank/DDBJ whole genome shotgun (WGS) entry which is preliminary data.</text>
</comment>
<dbReference type="PRINTS" id="PR00983">
    <property type="entry name" value="TRNASYNTHCYS"/>
</dbReference>
<dbReference type="Proteomes" id="UP000230706">
    <property type="component" value="Unassembled WGS sequence"/>
</dbReference>